<dbReference type="Proteomes" id="UP000093501">
    <property type="component" value="Unassembled WGS sequence"/>
</dbReference>
<reference evidence="14" key="1">
    <citation type="submission" date="2016-07" db="EMBL/GenBank/DDBJ databases">
        <authorList>
            <person name="Florea S."/>
            <person name="Webb J.S."/>
            <person name="Jaromczyk J."/>
            <person name="Schardl C.L."/>
        </authorList>
    </citation>
    <scope>NUCLEOTIDE SEQUENCE [LARGE SCALE GENOMIC DNA]</scope>
    <source>
        <strain evidence="14">IPBSL-7</strain>
    </source>
</reference>
<dbReference type="RefSeq" id="WP_068749604.1">
    <property type="nucleotide sequence ID" value="NZ_MBQD01000002.1"/>
</dbReference>
<dbReference type="Gene3D" id="3.30.200.20">
    <property type="entry name" value="Phosphorylase Kinase, domain 1"/>
    <property type="match status" value="1"/>
</dbReference>
<dbReference type="InterPro" id="IPR000687">
    <property type="entry name" value="RIO_kinase"/>
</dbReference>
<dbReference type="Pfam" id="PF01163">
    <property type="entry name" value="RIO1"/>
    <property type="match status" value="1"/>
</dbReference>
<dbReference type="AlphaFoldDB" id="A0A1C0AS93"/>
<evidence type="ECO:0000256" key="5">
    <source>
        <dbReference type="ARBA" id="ARBA00022723"/>
    </source>
</evidence>
<gene>
    <name evidence="13" type="ORF">BCR15_11915</name>
</gene>
<dbReference type="SMART" id="SM00090">
    <property type="entry name" value="RIO"/>
    <property type="match status" value="1"/>
</dbReference>
<sequence>MPNLLSSFSWSDAPTTAYRDTLADNQRWSTWDSIERLCRGPEPWPDWLVTAAAAVDTDLGLLKSGKEADVSLLERAVPDDPARSVVMAAKRYRSTDRRLFHRDTGYTEGRRIRNSRDTRAVARKSSYGRTVEAGLWARAEWNALVTLYTAGVPVPYPVQIDGTEILMEFISDGDAAAPRLHQTRPSTAQLELLFEQLREAMQTMARLGLVHGDLSPYNTLVSGIDDEPRLVIIDVPQLVDLASNPYAFDYLHRDCTNMADWFSRAGLAVDGDGLLGEVLAHAW</sequence>
<feature type="domain" description="RIO kinase" evidence="12">
    <location>
        <begin position="48"/>
        <end position="280"/>
    </location>
</feature>
<evidence type="ECO:0000256" key="7">
    <source>
        <dbReference type="ARBA" id="ARBA00022777"/>
    </source>
</evidence>
<evidence type="ECO:0000256" key="9">
    <source>
        <dbReference type="ARBA" id="ARBA00022842"/>
    </source>
</evidence>
<organism evidence="13 14">
    <name type="scientific">Tessaracoccus lapidicaptus</name>
    <dbReference type="NCBI Taxonomy" id="1427523"/>
    <lineage>
        <taxon>Bacteria</taxon>
        <taxon>Bacillati</taxon>
        <taxon>Actinomycetota</taxon>
        <taxon>Actinomycetes</taxon>
        <taxon>Propionibacteriales</taxon>
        <taxon>Propionibacteriaceae</taxon>
        <taxon>Tessaracoccus</taxon>
    </lineage>
</organism>
<accession>A0A1C0AS93</accession>
<name>A0A1C0AS93_9ACTN</name>
<comment type="catalytic activity">
    <reaction evidence="10">
        <text>L-threonyl-[protein] + ATP = O-phospho-L-threonyl-[protein] + ADP + H(+)</text>
        <dbReference type="Rhea" id="RHEA:46608"/>
        <dbReference type="Rhea" id="RHEA-COMP:11060"/>
        <dbReference type="Rhea" id="RHEA-COMP:11605"/>
        <dbReference type="ChEBI" id="CHEBI:15378"/>
        <dbReference type="ChEBI" id="CHEBI:30013"/>
        <dbReference type="ChEBI" id="CHEBI:30616"/>
        <dbReference type="ChEBI" id="CHEBI:61977"/>
        <dbReference type="ChEBI" id="CHEBI:456216"/>
        <dbReference type="EC" id="2.7.11.1"/>
    </reaction>
</comment>
<evidence type="ECO:0000256" key="6">
    <source>
        <dbReference type="ARBA" id="ARBA00022741"/>
    </source>
</evidence>
<keyword evidence="9" id="KW-0460">Magnesium</keyword>
<evidence type="ECO:0000256" key="2">
    <source>
        <dbReference type="ARBA" id="ARBA00012513"/>
    </source>
</evidence>
<evidence type="ECO:0000256" key="1">
    <source>
        <dbReference type="ARBA" id="ARBA00009196"/>
    </source>
</evidence>
<keyword evidence="14" id="KW-1185">Reference proteome</keyword>
<keyword evidence="3 13" id="KW-0723">Serine/threonine-protein kinase</keyword>
<evidence type="ECO:0000256" key="8">
    <source>
        <dbReference type="ARBA" id="ARBA00022840"/>
    </source>
</evidence>
<dbReference type="SUPFAM" id="SSF56112">
    <property type="entry name" value="Protein kinase-like (PK-like)"/>
    <property type="match status" value="1"/>
</dbReference>
<evidence type="ECO:0000256" key="11">
    <source>
        <dbReference type="ARBA" id="ARBA00048679"/>
    </source>
</evidence>
<dbReference type="InterPro" id="IPR051272">
    <property type="entry name" value="RIO-type_Ser/Thr_kinase"/>
</dbReference>
<evidence type="ECO:0000256" key="10">
    <source>
        <dbReference type="ARBA" id="ARBA00047899"/>
    </source>
</evidence>
<dbReference type="GO" id="GO:0005524">
    <property type="term" value="F:ATP binding"/>
    <property type="evidence" value="ECO:0007669"/>
    <property type="project" value="UniProtKB-KW"/>
</dbReference>
<comment type="catalytic activity">
    <reaction evidence="11">
        <text>L-seryl-[protein] + ATP = O-phospho-L-seryl-[protein] + ADP + H(+)</text>
        <dbReference type="Rhea" id="RHEA:17989"/>
        <dbReference type="Rhea" id="RHEA-COMP:9863"/>
        <dbReference type="Rhea" id="RHEA-COMP:11604"/>
        <dbReference type="ChEBI" id="CHEBI:15378"/>
        <dbReference type="ChEBI" id="CHEBI:29999"/>
        <dbReference type="ChEBI" id="CHEBI:30616"/>
        <dbReference type="ChEBI" id="CHEBI:83421"/>
        <dbReference type="ChEBI" id="CHEBI:456216"/>
        <dbReference type="EC" id="2.7.11.1"/>
    </reaction>
</comment>
<keyword evidence="7 13" id="KW-0418">Kinase</keyword>
<evidence type="ECO:0000256" key="4">
    <source>
        <dbReference type="ARBA" id="ARBA00022679"/>
    </source>
</evidence>
<dbReference type="GO" id="GO:0004674">
    <property type="term" value="F:protein serine/threonine kinase activity"/>
    <property type="evidence" value="ECO:0007669"/>
    <property type="project" value="UniProtKB-KW"/>
</dbReference>
<keyword evidence="6" id="KW-0547">Nucleotide-binding</keyword>
<dbReference type="EC" id="2.7.11.1" evidence="2"/>
<evidence type="ECO:0000259" key="12">
    <source>
        <dbReference type="SMART" id="SM00090"/>
    </source>
</evidence>
<keyword evidence="8" id="KW-0067">ATP-binding</keyword>
<evidence type="ECO:0000313" key="14">
    <source>
        <dbReference type="Proteomes" id="UP000093501"/>
    </source>
</evidence>
<dbReference type="PANTHER" id="PTHR45723">
    <property type="entry name" value="SERINE/THREONINE-PROTEIN KINASE RIO1"/>
    <property type="match status" value="1"/>
</dbReference>
<proteinExistence type="inferred from homology"/>
<dbReference type="EMBL" id="MBQD01000002">
    <property type="protein sequence ID" value="OCL37160.1"/>
    <property type="molecule type" value="Genomic_DNA"/>
</dbReference>
<dbReference type="Gene3D" id="1.10.510.10">
    <property type="entry name" value="Transferase(Phosphotransferase) domain 1"/>
    <property type="match status" value="1"/>
</dbReference>
<comment type="similarity">
    <text evidence="1">Belongs to the protein kinase superfamily. RIO-type Ser/Thr kinase family.</text>
</comment>
<keyword evidence="4" id="KW-0808">Transferase</keyword>
<keyword evidence="5" id="KW-0479">Metal-binding</keyword>
<dbReference type="GO" id="GO:0046872">
    <property type="term" value="F:metal ion binding"/>
    <property type="evidence" value="ECO:0007669"/>
    <property type="project" value="UniProtKB-KW"/>
</dbReference>
<dbReference type="InterPro" id="IPR018934">
    <property type="entry name" value="RIO_dom"/>
</dbReference>
<dbReference type="InterPro" id="IPR011009">
    <property type="entry name" value="Kinase-like_dom_sf"/>
</dbReference>
<evidence type="ECO:0000313" key="13">
    <source>
        <dbReference type="EMBL" id="OCL37160.1"/>
    </source>
</evidence>
<comment type="caution">
    <text evidence="13">The sequence shown here is derived from an EMBL/GenBank/DDBJ whole genome shotgun (WGS) entry which is preliminary data.</text>
</comment>
<evidence type="ECO:0000256" key="3">
    <source>
        <dbReference type="ARBA" id="ARBA00022527"/>
    </source>
</evidence>
<protein>
    <recommendedName>
        <fullName evidence="2">non-specific serine/threonine protein kinase</fullName>
        <ecNumber evidence="2">2.7.11.1</ecNumber>
    </recommendedName>
</protein>